<dbReference type="PhylomeDB" id="E9FWN8"/>
<proteinExistence type="predicted"/>
<sequence length="132" mass="15434">MEDSGFALRNWKKRQVTRHSAIAMSLYLFELFGTTDFLQRLVLNPTGSQDVVHLTFTEFFYTLRDPQRNQTKPDTVNVRDYAPIEQIEMNPSIHIKSKSVKLEEISEVIILNLELLSSIAKLEAENKDWRNY</sequence>
<dbReference type="HOGENOM" id="CLU_1919169_0_0_1"/>
<dbReference type="InParanoid" id="E9FWN8"/>
<dbReference type="AlphaFoldDB" id="E9FWN8"/>
<dbReference type="Proteomes" id="UP000000305">
    <property type="component" value="Unassembled WGS sequence"/>
</dbReference>
<dbReference type="EMBL" id="GL732526">
    <property type="protein sequence ID" value="EFX88401.1"/>
    <property type="molecule type" value="Genomic_DNA"/>
</dbReference>
<gene>
    <name evidence="1" type="ORF">DAPPUDRAFT_234465</name>
</gene>
<dbReference type="KEGG" id="dpx:DAPPUDRAFT_234465"/>
<organism evidence="1 2">
    <name type="scientific">Daphnia pulex</name>
    <name type="common">Water flea</name>
    <dbReference type="NCBI Taxonomy" id="6669"/>
    <lineage>
        <taxon>Eukaryota</taxon>
        <taxon>Metazoa</taxon>
        <taxon>Ecdysozoa</taxon>
        <taxon>Arthropoda</taxon>
        <taxon>Crustacea</taxon>
        <taxon>Branchiopoda</taxon>
        <taxon>Diplostraca</taxon>
        <taxon>Cladocera</taxon>
        <taxon>Anomopoda</taxon>
        <taxon>Daphniidae</taxon>
        <taxon>Daphnia</taxon>
    </lineage>
</organism>
<protein>
    <submittedName>
        <fullName evidence="1">Uncharacterized protein</fullName>
    </submittedName>
</protein>
<keyword evidence="2" id="KW-1185">Reference proteome</keyword>
<reference evidence="1 2" key="1">
    <citation type="journal article" date="2011" name="Science">
        <title>The ecoresponsive genome of Daphnia pulex.</title>
        <authorList>
            <person name="Colbourne J.K."/>
            <person name="Pfrender M.E."/>
            <person name="Gilbert D."/>
            <person name="Thomas W.K."/>
            <person name="Tucker A."/>
            <person name="Oakley T.H."/>
            <person name="Tokishita S."/>
            <person name="Aerts A."/>
            <person name="Arnold G.J."/>
            <person name="Basu M.K."/>
            <person name="Bauer D.J."/>
            <person name="Caceres C.E."/>
            <person name="Carmel L."/>
            <person name="Casola C."/>
            <person name="Choi J.H."/>
            <person name="Detter J.C."/>
            <person name="Dong Q."/>
            <person name="Dusheyko S."/>
            <person name="Eads B.D."/>
            <person name="Frohlich T."/>
            <person name="Geiler-Samerotte K.A."/>
            <person name="Gerlach D."/>
            <person name="Hatcher P."/>
            <person name="Jogdeo S."/>
            <person name="Krijgsveld J."/>
            <person name="Kriventseva E.V."/>
            <person name="Kultz D."/>
            <person name="Laforsch C."/>
            <person name="Lindquist E."/>
            <person name="Lopez J."/>
            <person name="Manak J.R."/>
            <person name="Muller J."/>
            <person name="Pangilinan J."/>
            <person name="Patwardhan R.P."/>
            <person name="Pitluck S."/>
            <person name="Pritham E.J."/>
            <person name="Rechtsteiner A."/>
            <person name="Rho M."/>
            <person name="Rogozin I.B."/>
            <person name="Sakarya O."/>
            <person name="Salamov A."/>
            <person name="Schaack S."/>
            <person name="Shapiro H."/>
            <person name="Shiga Y."/>
            <person name="Skalitzky C."/>
            <person name="Smith Z."/>
            <person name="Souvorov A."/>
            <person name="Sung W."/>
            <person name="Tang Z."/>
            <person name="Tsuchiya D."/>
            <person name="Tu H."/>
            <person name="Vos H."/>
            <person name="Wang M."/>
            <person name="Wolf Y.I."/>
            <person name="Yamagata H."/>
            <person name="Yamada T."/>
            <person name="Ye Y."/>
            <person name="Shaw J.R."/>
            <person name="Andrews J."/>
            <person name="Crease T.J."/>
            <person name="Tang H."/>
            <person name="Lucas S.M."/>
            <person name="Robertson H.M."/>
            <person name="Bork P."/>
            <person name="Koonin E.V."/>
            <person name="Zdobnov E.M."/>
            <person name="Grigoriev I.V."/>
            <person name="Lynch M."/>
            <person name="Boore J.L."/>
        </authorList>
    </citation>
    <scope>NUCLEOTIDE SEQUENCE [LARGE SCALE GENOMIC DNA]</scope>
</reference>
<name>E9FWN8_DAPPU</name>
<accession>E9FWN8</accession>
<evidence type="ECO:0000313" key="2">
    <source>
        <dbReference type="Proteomes" id="UP000000305"/>
    </source>
</evidence>
<evidence type="ECO:0000313" key="1">
    <source>
        <dbReference type="EMBL" id="EFX88401.1"/>
    </source>
</evidence>